<dbReference type="EMBL" id="JAVRER010000009">
    <property type="protein sequence ID" value="MDT0415467.1"/>
    <property type="molecule type" value="Genomic_DNA"/>
</dbReference>
<evidence type="ECO:0000256" key="6">
    <source>
        <dbReference type="ARBA" id="ARBA00034078"/>
    </source>
</evidence>
<reference evidence="9" key="2">
    <citation type="submission" date="2024-03" db="EMBL/GenBank/DDBJ databases">
        <title>30 novel species of actinomycetes from the DSMZ collection.</title>
        <authorList>
            <person name="Nouioui I."/>
        </authorList>
    </citation>
    <scope>NUCLEOTIDE SEQUENCE</scope>
    <source>
        <strain evidence="9">DSM 41982</strain>
    </source>
</reference>
<dbReference type="GO" id="GO:0046872">
    <property type="term" value="F:metal ion binding"/>
    <property type="evidence" value="ECO:0007669"/>
    <property type="project" value="UniProtKB-KW"/>
</dbReference>
<dbReference type="InterPro" id="IPR036010">
    <property type="entry name" value="2Fe-2S_ferredoxin-like_sf"/>
</dbReference>
<keyword evidence="11" id="KW-1185">Reference proteome</keyword>
<dbReference type="AlphaFoldDB" id="A0ABD5E2G9"/>
<protein>
    <submittedName>
        <fullName evidence="9">2Fe-2S iron-sulfur cluster-binding protein</fullName>
    </submittedName>
</protein>
<reference evidence="10 11" key="1">
    <citation type="submission" date="2023-07" db="EMBL/GenBank/DDBJ databases">
        <title>30 novel species of actinomycetes from the DSMZ collection.</title>
        <authorList>
            <person name="Nouioui I."/>
        </authorList>
    </citation>
    <scope>NUCLEOTIDE SEQUENCE [LARGE SCALE GENOMIC DNA]</scope>
    <source>
        <strain evidence="8 11">DSM 41979</strain>
        <strain evidence="10">DSM 41982</strain>
    </source>
</reference>
<evidence type="ECO:0000313" key="9">
    <source>
        <dbReference type="EMBL" id="MDT0415467.1"/>
    </source>
</evidence>
<evidence type="ECO:0000256" key="3">
    <source>
        <dbReference type="ARBA" id="ARBA00022723"/>
    </source>
</evidence>
<dbReference type="InterPro" id="IPR001041">
    <property type="entry name" value="2Fe-2S_ferredoxin-type"/>
</dbReference>
<accession>A0ABD5E2G9</accession>
<gene>
    <name evidence="9" type="ORF">RM574_08180</name>
    <name evidence="8" type="ORF">RM698_13305</name>
</gene>
<dbReference type="EMBL" id="JAVRET010000025">
    <property type="protein sequence ID" value="MDT0410025.1"/>
    <property type="molecule type" value="Genomic_DNA"/>
</dbReference>
<keyword evidence="5" id="KW-0411">Iron-sulfur</keyword>
<keyword evidence="3" id="KW-0479">Metal-binding</keyword>
<comment type="similarity">
    <text evidence="1">Belongs to the adrenodoxin/putidaredoxin family.</text>
</comment>
<evidence type="ECO:0000313" key="11">
    <source>
        <dbReference type="Proteomes" id="UP001183610"/>
    </source>
</evidence>
<evidence type="ECO:0000256" key="5">
    <source>
        <dbReference type="ARBA" id="ARBA00023014"/>
    </source>
</evidence>
<keyword evidence="2" id="KW-0001">2Fe-2S</keyword>
<keyword evidence="4" id="KW-0408">Iron</keyword>
<dbReference type="PANTHER" id="PTHR23426">
    <property type="entry name" value="FERREDOXIN/ADRENODOXIN"/>
    <property type="match status" value="1"/>
</dbReference>
<evidence type="ECO:0000313" key="10">
    <source>
        <dbReference type="Proteomes" id="UP001183607"/>
    </source>
</evidence>
<feature type="domain" description="2Fe-2S ferredoxin-type" evidence="7">
    <location>
        <begin position="2"/>
        <end position="106"/>
    </location>
</feature>
<evidence type="ECO:0000256" key="1">
    <source>
        <dbReference type="ARBA" id="ARBA00010914"/>
    </source>
</evidence>
<evidence type="ECO:0000256" key="2">
    <source>
        <dbReference type="ARBA" id="ARBA00022714"/>
    </source>
</evidence>
<dbReference type="Pfam" id="PF00111">
    <property type="entry name" value="Fer2"/>
    <property type="match status" value="1"/>
</dbReference>
<dbReference type="PANTHER" id="PTHR23426:SF65">
    <property type="entry name" value="FERREDOXIN-2, MITOCHONDRIAL"/>
    <property type="match status" value="1"/>
</dbReference>
<evidence type="ECO:0000313" key="8">
    <source>
        <dbReference type="EMBL" id="MDT0410025.1"/>
    </source>
</evidence>
<dbReference type="SUPFAM" id="SSF54292">
    <property type="entry name" value="2Fe-2S ferredoxin-like"/>
    <property type="match status" value="1"/>
</dbReference>
<comment type="caution">
    <text evidence="9">The sequence shown here is derived from an EMBL/GenBank/DDBJ whole genome shotgun (WGS) entry which is preliminary data.</text>
</comment>
<proteinExistence type="inferred from homology"/>
<dbReference type="GO" id="GO:0051537">
    <property type="term" value="F:2 iron, 2 sulfur cluster binding"/>
    <property type="evidence" value="ECO:0007669"/>
    <property type="project" value="UniProtKB-KW"/>
</dbReference>
<evidence type="ECO:0000256" key="4">
    <source>
        <dbReference type="ARBA" id="ARBA00023004"/>
    </source>
</evidence>
<evidence type="ECO:0000259" key="7">
    <source>
        <dbReference type="PROSITE" id="PS51085"/>
    </source>
</evidence>
<dbReference type="RefSeq" id="WP_009062432.1">
    <property type="nucleotide sequence ID" value="NZ_JAVRER010000009.1"/>
</dbReference>
<dbReference type="InterPro" id="IPR001055">
    <property type="entry name" value="Adrenodoxin-like"/>
</dbReference>
<dbReference type="PROSITE" id="PS51085">
    <property type="entry name" value="2FE2S_FER_2"/>
    <property type="match status" value="1"/>
</dbReference>
<dbReference type="CDD" id="cd00207">
    <property type="entry name" value="fer2"/>
    <property type="match status" value="1"/>
</dbReference>
<dbReference type="Proteomes" id="UP001183607">
    <property type="component" value="Unassembled WGS sequence"/>
</dbReference>
<sequence>MPKVTYVGDDGTPHTVDARTGDSVMSAAVRNGVPGILAECGGNCSCATCHVYVRPEFAELTGTPGEMEDDLLDMGVGDRRPTSRLACQIPVTEELDGLTVDVPADQP</sequence>
<dbReference type="Proteomes" id="UP001183610">
    <property type="component" value="Unassembled WGS sequence"/>
</dbReference>
<comment type="cofactor">
    <cofactor evidence="6">
        <name>[2Fe-2S] cluster</name>
        <dbReference type="ChEBI" id="CHEBI:190135"/>
    </cofactor>
</comment>
<dbReference type="InterPro" id="IPR012675">
    <property type="entry name" value="Beta-grasp_dom_sf"/>
</dbReference>
<dbReference type="PRINTS" id="PR00355">
    <property type="entry name" value="ADRENODOXIN"/>
</dbReference>
<dbReference type="Gene3D" id="3.10.20.30">
    <property type="match status" value="1"/>
</dbReference>
<name>A0ABD5E2G9_9ACTN</name>
<organism evidence="9 10">
    <name type="scientific">Streptomyces evansiae</name>
    <dbReference type="NCBI Taxonomy" id="3075535"/>
    <lineage>
        <taxon>Bacteria</taxon>
        <taxon>Bacillati</taxon>
        <taxon>Actinomycetota</taxon>
        <taxon>Actinomycetes</taxon>
        <taxon>Kitasatosporales</taxon>
        <taxon>Streptomycetaceae</taxon>
        <taxon>Streptomyces</taxon>
    </lineage>
</organism>